<dbReference type="PANTHER" id="PTHR35895">
    <property type="entry name" value="CHROMOSOME 16, WHOLE GENOME SHOTGUN SEQUENCE"/>
    <property type="match status" value="1"/>
</dbReference>
<dbReference type="STRING" id="1890364.A0A2P6NGG1"/>
<gene>
    <name evidence="2" type="ORF">PROFUN_09898</name>
</gene>
<feature type="transmembrane region" description="Helical" evidence="1">
    <location>
        <begin position="45"/>
        <end position="72"/>
    </location>
</feature>
<evidence type="ECO:0000256" key="1">
    <source>
        <dbReference type="SAM" id="Phobius"/>
    </source>
</evidence>
<reference evidence="2 3" key="1">
    <citation type="journal article" date="2018" name="Genome Biol. Evol.">
        <title>Multiple Roots of Fruiting Body Formation in Amoebozoa.</title>
        <authorList>
            <person name="Hillmann F."/>
            <person name="Forbes G."/>
            <person name="Novohradska S."/>
            <person name="Ferling I."/>
            <person name="Riege K."/>
            <person name="Groth M."/>
            <person name="Westermann M."/>
            <person name="Marz M."/>
            <person name="Spaller T."/>
            <person name="Winckler T."/>
            <person name="Schaap P."/>
            <person name="Glockner G."/>
        </authorList>
    </citation>
    <scope>NUCLEOTIDE SEQUENCE [LARGE SCALE GENOMIC DNA]</scope>
    <source>
        <strain evidence="2 3">Jena</strain>
    </source>
</reference>
<dbReference type="EMBL" id="MDYQ01000091">
    <property type="protein sequence ID" value="PRP83043.1"/>
    <property type="molecule type" value="Genomic_DNA"/>
</dbReference>
<organism evidence="2 3">
    <name type="scientific">Planoprotostelium fungivorum</name>
    <dbReference type="NCBI Taxonomy" id="1890364"/>
    <lineage>
        <taxon>Eukaryota</taxon>
        <taxon>Amoebozoa</taxon>
        <taxon>Evosea</taxon>
        <taxon>Variosea</taxon>
        <taxon>Cavosteliida</taxon>
        <taxon>Cavosteliaceae</taxon>
        <taxon>Planoprotostelium</taxon>
    </lineage>
</organism>
<dbReference type="InterPro" id="IPR046368">
    <property type="entry name" value="Tag1"/>
</dbReference>
<keyword evidence="1" id="KW-1133">Transmembrane helix</keyword>
<dbReference type="Pfam" id="PF12505">
    <property type="entry name" value="DUF3712"/>
    <property type="match status" value="3"/>
</dbReference>
<keyword evidence="3" id="KW-1185">Reference proteome</keyword>
<dbReference type="OrthoDB" id="10039566at2759"/>
<comment type="caution">
    <text evidence="2">The sequence shown here is derived from an EMBL/GenBank/DDBJ whole genome shotgun (WGS) entry which is preliminary data.</text>
</comment>
<dbReference type="InParanoid" id="A0A2P6NGG1"/>
<dbReference type="Proteomes" id="UP000241769">
    <property type="component" value="Unassembled WGS sequence"/>
</dbReference>
<dbReference type="PANTHER" id="PTHR35895:SF1">
    <property type="entry name" value="LIPID-BINDING SERUM GLYCOPROTEIN C-TERMINAL DOMAIN-CONTAINING PROTEIN"/>
    <property type="match status" value="1"/>
</dbReference>
<name>A0A2P6NGG1_9EUKA</name>
<sequence length="1102" mass="121403">MMERIDVIRTHLLVNREEDISDAWPLSKKELPWLKRKVCGVMPRWALILIISLFLFIVGFLLTWFLLLPIIVQSVVNGSSLSFTEIHMRSPTHNSFRIDAKGSLKKAGPISATITAPSKDPNAEPVIQDKPPSGSVTIHYEDVPMAYMFLPDTHTQGGKEDNDLIIEDRIVAVINTTKWSQFGRDLIEKDTLVWHLKGLVDLTAFGRTYKDVQFSKDVNVPGFKGLKNVTVEHFDLESSNHTSINAKMTVAISSDSMVNIGDMGDLEMEMYYEGVMIGTLSAKNTSLHTGTTLMDTTGTITSSNTPLLSRLMSRYLGVYDSPVMAKIIGTSNDLLRDALVGVELSTVLPANPTNLIEKLNFDGINITPLGEAKLFLLILIVVDDLHVGMESASVVSVQSIMGPRGYMDITYVTLDVDVMHDDVILGHLRVDAPVSNGSRPTFDVLIGGNITMTEGGKKWAQFTTQYVSQATTRLTLRGKMGATVQVPIGAMTLDGLSIDSHVDLVGMQGLKNTTVLQLDMPNDTRDGGIRMIISVVMENPSVATMAMGDIHFTAYYEDAVIGELMAKNVTMVPGSNPITMEGELKPTDPTNANPKIQEFFNRYIHGESTVVTVRGYVPKSNTTKRSEDSNNLPDWVKTVIESLNVSTAVEGPKNLSLIGGLDLHSLGMRLPGLYNETEDDGMIPITSSVTAGFFSPFGFNISVHYVRIFPEFSQFFLKHFFLYENSWKYQVSVKIDMLLDGLVIATMDDYTEWLPATSDQLAQRLDFTLSGAQLRVVDRQRFGNVTAGLLLNSGMNFTMAGVSKANITTNIGNFTLKGVNFTSPVHLEGFNGFPNGSIEMIGTNQNITSGHSWGLYMLTEIVMHNPTIVSLQVSSMVMDIYFEGVYMGNVTIDSPSLVPGPNTLIGNVMYVSPNKTLYGHNERTFFSRYTQGNSSLIELRGNSNNIPLLTDGLSRLVTSTVFIGQLTPLMKYVQMTVSFVHLSIMANVEVTNPFKTGYTISDMKSFTVHASNDWRQLGTLQDVHYAQGFPVDAGHERTLNPMTFDIGINVLPNPVAWVDAARALLLQNASTAVGELNFSLGDFGPVTIDYQQSFTVHFRSEN</sequence>
<dbReference type="InterPro" id="IPR022185">
    <property type="entry name" value="DUF3712"/>
</dbReference>
<keyword evidence="1" id="KW-0812">Transmembrane</keyword>
<keyword evidence="1" id="KW-0472">Membrane</keyword>
<dbReference type="GO" id="GO:0016020">
    <property type="term" value="C:membrane"/>
    <property type="evidence" value="ECO:0007669"/>
    <property type="project" value="TreeGrafter"/>
</dbReference>
<proteinExistence type="predicted"/>
<accession>A0A2P6NGG1</accession>
<protein>
    <submittedName>
        <fullName evidence="2">Uncharacterized protein</fullName>
    </submittedName>
</protein>
<evidence type="ECO:0000313" key="3">
    <source>
        <dbReference type="Proteomes" id="UP000241769"/>
    </source>
</evidence>
<evidence type="ECO:0000313" key="2">
    <source>
        <dbReference type="EMBL" id="PRP83043.1"/>
    </source>
</evidence>
<dbReference type="AlphaFoldDB" id="A0A2P6NGG1"/>